<feature type="region of interest" description="Disordered" evidence="1">
    <location>
        <begin position="279"/>
        <end position="313"/>
    </location>
</feature>
<evidence type="ECO:0000256" key="1">
    <source>
        <dbReference type="SAM" id="MobiDB-lite"/>
    </source>
</evidence>
<keyword evidence="4" id="KW-1185">Reference proteome</keyword>
<comment type="caution">
    <text evidence="3">The sequence shown here is derived from an EMBL/GenBank/DDBJ whole genome shotgun (WGS) entry which is preliminary data.</text>
</comment>
<dbReference type="AlphaFoldDB" id="A0AAV4ZYZ9"/>
<sequence>MTNIVTNQGNNLDIDFISIGREIGPPGFTGPIFNVTIDDESPFVTYNGSWSSSSSSGAFNNSLHSTIQEGSSVSVLFQGSSIELYGLYVNAPLQAHIDKKIPVDLAGPNETFTTQSEHPQTLLFLADGLDENEIHSATLVNSVSDSLRPLYFDFAIVRGSQKFFENTSSPNPNFTIPGSDSPTSTNGPSARNATSPSIIVRQTTATATIVGGVLGGVAGLIVSAFIAFIFFRRSKYYHRTTEDMNGHIIPPSDHLRQHHTSTEPIPFIFPVTPNSSLNHTDLKSTINSNGAVPSQQPHSQPGTSSHGLSQQVTLSPMESIRTEQFSTSNSLYSGNSVTAQTYTLQEQDAGRLAQTRLPPIYDDIWAI</sequence>
<organism evidence="3 4">
    <name type="scientific">Clathrus columnatus</name>
    <dbReference type="NCBI Taxonomy" id="1419009"/>
    <lineage>
        <taxon>Eukaryota</taxon>
        <taxon>Fungi</taxon>
        <taxon>Dikarya</taxon>
        <taxon>Basidiomycota</taxon>
        <taxon>Agaricomycotina</taxon>
        <taxon>Agaricomycetes</taxon>
        <taxon>Phallomycetidae</taxon>
        <taxon>Phallales</taxon>
        <taxon>Clathraceae</taxon>
        <taxon>Clathrus</taxon>
    </lineage>
</organism>
<reference evidence="3" key="1">
    <citation type="submission" date="2021-10" db="EMBL/GenBank/DDBJ databases">
        <title>De novo Genome Assembly of Clathrus columnatus (Basidiomycota, Fungi) Using Illumina and Nanopore Sequence Data.</title>
        <authorList>
            <person name="Ogiso-Tanaka E."/>
            <person name="Itagaki H."/>
            <person name="Hosoya T."/>
            <person name="Hosaka K."/>
        </authorList>
    </citation>
    <scope>NUCLEOTIDE SEQUENCE</scope>
    <source>
        <strain evidence="3">MO-923</strain>
    </source>
</reference>
<dbReference type="Gene3D" id="2.60.120.260">
    <property type="entry name" value="Galactose-binding domain-like"/>
    <property type="match status" value="1"/>
</dbReference>
<feature type="region of interest" description="Disordered" evidence="1">
    <location>
        <begin position="167"/>
        <end position="197"/>
    </location>
</feature>
<name>A0AAV4ZYZ9_9AGAM</name>
<gene>
    <name evidence="3" type="ORF">Clacol_000087</name>
</gene>
<feature type="transmembrane region" description="Helical" evidence="2">
    <location>
        <begin position="209"/>
        <end position="231"/>
    </location>
</feature>
<evidence type="ECO:0000313" key="3">
    <source>
        <dbReference type="EMBL" id="GJJ05900.1"/>
    </source>
</evidence>
<dbReference type="Proteomes" id="UP001050691">
    <property type="component" value="Unassembled WGS sequence"/>
</dbReference>
<keyword evidence="2" id="KW-0472">Membrane</keyword>
<proteinExistence type="predicted"/>
<evidence type="ECO:0000313" key="4">
    <source>
        <dbReference type="Proteomes" id="UP001050691"/>
    </source>
</evidence>
<protein>
    <submittedName>
        <fullName evidence="3">Uncharacterized protein</fullName>
    </submittedName>
</protein>
<evidence type="ECO:0000256" key="2">
    <source>
        <dbReference type="SAM" id="Phobius"/>
    </source>
</evidence>
<dbReference type="EMBL" id="BPWL01000001">
    <property type="protein sequence ID" value="GJJ05900.1"/>
    <property type="molecule type" value="Genomic_DNA"/>
</dbReference>
<keyword evidence="2" id="KW-1133">Transmembrane helix</keyword>
<accession>A0AAV4ZYZ9</accession>
<keyword evidence="2" id="KW-0812">Transmembrane</keyword>